<dbReference type="KEGG" id="pcm:AY601_1771"/>
<gene>
    <name evidence="2" type="ORF">AY601_1771</name>
</gene>
<keyword evidence="2" id="KW-0808">Transferase</keyword>
<dbReference type="RefSeq" id="WP_068399361.1">
    <property type="nucleotide sequence ID" value="NZ_CP014504.1"/>
</dbReference>
<organism evidence="2 3">
    <name type="scientific">Pedobacter cryoconitis</name>
    <dbReference type="NCBI Taxonomy" id="188932"/>
    <lineage>
        <taxon>Bacteria</taxon>
        <taxon>Pseudomonadati</taxon>
        <taxon>Bacteroidota</taxon>
        <taxon>Sphingobacteriia</taxon>
        <taxon>Sphingobacteriales</taxon>
        <taxon>Sphingobacteriaceae</taxon>
        <taxon>Pedobacter</taxon>
    </lineage>
</organism>
<dbReference type="OrthoDB" id="6678638at2"/>
<keyword evidence="1" id="KW-1133">Transmembrane helix</keyword>
<feature type="transmembrane region" description="Helical" evidence="1">
    <location>
        <begin position="57"/>
        <end position="80"/>
    </location>
</feature>
<dbReference type="AlphaFoldDB" id="A0A127VBK4"/>
<dbReference type="InterPro" id="IPR036451">
    <property type="entry name" value="CblAdoTrfase-like_sf"/>
</dbReference>
<sequence length="242" mass="28045">MKKLLYYWGIPIAVFCLFVCAGLWIKNLSLWTIFEYYGNIHHPKHFNSETTGQIGDAIGGTTAPFIALMAGFLTFIAFWAQLRANNQVREQFRIQQFESQYFEMIRLHKENINEMKISGYSYLMATSVVKGDAKATETITRTQIERVVDGRKVFVAMVKELNACFNFCVSYAVKFNVPYQDVYEIAYRLFFFGSFSSLPGYDQHKDYIQHCKTELKAIREEHKETFGGKKDFTIDGKQLICT</sequence>
<feature type="transmembrane region" description="Helical" evidence="1">
    <location>
        <begin position="5"/>
        <end position="25"/>
    </location>
</feature>
<reference evidence="2 3" key="1">
    <citation type="submission" date="2016-03" db="EMBL/GenBank/DDBJ databases">
        <title>Complete genome sequence of Pedobacter cryoconitis PAMC 27485.</title>
        <authorList>
            <person name="Lee J."/>
            <person name="Kim O.-S."/>
        </authorList>
    </citation>
    <scope>NUCLEOTIDE SEQUENCE [LARGE SCALE GENOMIC DNA]</scope>
    <source>
        <strain evidence="2 3">PAMC 27485</strain>
    </source>
</reference>
<name>A0A127VBK4_9SPHI</name>
<proteinExistence type="predicted"/>
<protein>
    <submittedName>
        <fullName evidence="2">Integral membrane sensor signal transduction histidine kinase</fullName>
    </submittedName>
</protein>
<dbReference type="Proteomes" id="UP000071561">
    <property type="component" value="Chromosome"/>
</dbReference>
<evidence type="ECO:0000313" key="3">
    <source>
        <dbReference type="Proteomes" id="UP000071561"/>
    </source>
</evidence>
<keyword evidence="1" id="KW-0812">Transmembrane</keyword>
<dbReference type="SUPFAM" id="SSF89028">
    <property type="entry name" value="Cobalamin adenosyltransferase-like"/>
    <property type="match status" value="1"/>
</dbReference>
<dbReference type="PATRIC" id="fig|188932.3.peg.1842"/>
<evidence type="ECO:0000256" key="1">
    <source>
        <dbReference type="SAM" id="Phobius"/>
    </source>
</evidence>
<evidence type="ECO:0000313" key="2">
    <source>
        <dbReference type="EMBL" id="AMP98684.1"/>
    </source>
</evidence>
<keyword evidence="3" id="KW-1185">Reference proteome</keyword>
<dbReference type="EMBL" id="CP014504">
    <property type="protein sequence ID" value="AMP98684.1"/>
    <property type="molecule type" value="Genomic_DNA"/>
</dbReference>
<keyword evidence="1" id="KW-0472">Membrane</keyword>
<keyword evidence="2" id="KW-0418">Kinase</keyword>
<accession>A0A127VBK4</accession>
<dbReference type="GO" id="GO:0016301">
    <property type="term" value="F:kinase activity"/>
    <property type="evidence" value="ECO:0007669"/>
    <property type="project" value="UniProtKB-KW"/>
</dbReference>